<evidence type="ECO:0000256" key="1">
    <source>
        <dbReference type="ARBA" id="ARBA00001960"/>
    </source>
</evidence>
<feature type="domain" description="Plastocyanin-like" evidence="13">
    <location>
        <begin position="225"/>
        <end position="326"/>
    </location>
</feature>
<dbReference type="Pfam" id="PF07731">
    <property type="entry name" value="Cu-oxidase_2"/>
    <property type="match status" value="1"/>
</dbReference>
<feature type="binding site" description="type 1 copper site" evidence="12">
    <location>
        <position position="170"/>
    </location>
    <ligand>
        <name>Cu cation</name>
        <dbReference type="ChEBI" id="CHEBI:23378"/>
        <label>1</label>
    </ligand>
</feature>
<dbReference type="GO" id="GO:0005507">
    <property type="term" value="F:copper ion binding"/>
    <property type="evidence" value="ECO:0007669"/>
    <property type="project" value="InterPro"/>
</dbReference>
<dbReference type="CDD" id="cd04202">
    <property type="entry name" value="CuRO_D2_2dMcoN_like"/>
    <property type="match status" value="1"/>
</dbReference>
<evidence type="ECO:0000256" key="8">
    <source>
        <dbReference type="ARBA" id="ARBA00022737"/>
    </source>
</evidence>
<comment type="similarity">
    <text evidence="3">Belongs to the multicopper oxidase family.</text>
</comment>
<dbReference type="SUPFAM" id="SSF49503">
    <property type="entry name" value="Cupredoxins"/>
    <property type="match status" value="2"/>
</dbReference>
<comment type="catalytic activity">
    <reaction evidence="11">
        <text>nitric oxide + Fe(III)-[cytochrome c] + H2O = Fe(II)-[cytochrome c] + nitrite + 2 H(+)</text>
        <dbReference type="Rhea" id="RHEA:15233"/>
        <dbReference type="Rhea" id="RHEA-COMP:10350"/>
        <dbReference type="Rhea" id="RHEA-COMP:14399"/>
        <dbReference type="ChEBI" id="CHEBI:15377"/>
        <dbReference type="ChEBI" id="CHEBI:15378"/>
        <dbReference type="ChEBI" id="CHEBI:16301"/>
        <dbReference type="ChEBI" id="CHEBI:16480"/>
        <dbReference type="ChEBI" id="CHEBI:29033"/>
        <dbReference type="ChEBI" id="CHEBI:29034"/>
        <dbReference type="EC" id="1.7.2.1"/>
    </reaction>
</comment>
<sequence length="342" mass="37198">MITAGLFLLSACSPTSTPEPAALKAPTVTPGSMMASPGSSHMMGPIGGENIQNATEKVGGQPLAFRMDGNVKVFELTAKPIIWPITRDVNVTAWTYNGTVPGPLIRVTEGDSVRIILKNELPDPTTIHWHGIAVPNAMDGIPDVTQKPIQPGETFTYEFIAKPAGTYMYHSHYEGDIQVSAGLYAPFIIDPQDSVETKPDVDVNLMISEWLVKSGRTFAAMPMAGMEPNYFTINGKAFPDTETINVKKGQLVRLRLTGIGQFVHPIHLHGVPFKIVATDGHPVPEAAQLTKDTVLVSPGERYDIEFVATEIGQWMLHCHILHHTTNDNVEPGGLMLMINVTE</sequence>
<dbReference type="CDD" id="cd13860">
    <property type="entry name" value="CuRO_1_2dMco_1"/>
    <property type="match status" value="1"/>
</dbReference>
<dbReference type="GO" id="GO:0050421">
    <property type="term" value="F:nitrite reductase (NO-forming) activity"/>
    <property type="evidence" value="ECO:0007669"/>
    <property type="project" value="UniProtKB-EC"/>
</dbReference>
<dbReference type="Gene3D" id="2.60.40.420">
    <property type="entry name" value="Cupredoxins - blue copper proteins"/>
    <property type="match status" value="2"/>
</dbReference>
<evidence type="ECO:0000256" key="11">
    <source>
        <dbReference type="ARBA" id="ARBA00049340"/>
    </source>
</evidence>
<reference evidence="15" key="1">
    <citation type="journal article" date="2020" name="mSystems">
        <title>Genome- and Community-Level Interaction Insights into Carbon Utilization and Element Cycling Functions of Hydrothermarchaeota in Hydrothermal Sediment.</title>
        <authorList>
            <person name="Zhou Z."/>
            <person name="Liu Y."/>
            <person name="Xu W."/>
            <person name="Pan J."/>
            <person name="Luo Z.H."/>
            <person name="Li M."/>
        </authorList>
    </citation>
    <scope>NUCLEOTIDE SEQUENCE [LARGE SCALE GENOMIC DNA]</scope>
    <source>
        <strain evidence="15">SpSt-573</strain>
    </source>
</reference>
<evidence type="ECO:0000256" key="12">
    <source>
        <dbReference type="PIRSR" id="PIRSR601287-1"/>
    </source>
</evidence>
<dbReference type="InterPro" id="IPR011706">
    <property type="entry name" value="Cu-oxidase_C"/>
</dbReference>
<comment type="subunit">
    <text evidence="4">Homotrimer.</text>
</comment>
<comment type="cofactor">
    <cofactor evidence="2 12">
        <name>Cu(2+)</name>
        <dbReference type="ChEBI" id="CHEBI:29036"/>
    </cofactor>
</comment>
<name>A0A7C4PKQ9_9CHLR</name>
<dbReference type="PANTHER" id="PTHR11709">
    <property type="entry name" value="MULTI-COPPER OXIDASE"/>
    <property type="match status" value="1"/>
</dbReference>
<evidence type="ECO:0000256" key="4">
    <source>
        <dbReference type="ARBA" id="ARBA00011233"/>
    </source>
</evidence>
<dbReference type="InterPro" id="IPR008972">
    <property type="entry name" value="Cupredoxin"/>
</dbReference>
<evidence type="ECO:0000259" key="14">
    <source>
        <dbReference type="Pfam" id="PF07732"/>
    </source>
</evidence>
<keyword evidence="9" id="KW-0560">Oxidoreductase</keyword>
<keyword evidence="8" id="KW-0677">Repeat</keyword>
<evidence type="ECO:0000256" key="9">
    <source>
        <dbReference type="ARBA" id="ARBA00023002"/>
    </source>
</evidence>
<gene>
    <name evidence="15" type="ORF">ENT37_03430</name>
</gene>
<feature type="domain" description="Plastocyanin-like" evidence="14">
    <location>
        <begin position="86"/>
        <end position="193"/>
    </location>
</feature>
<evidence type="ECO:0000256" key="3">
    <source>
        <dbReference type="ARBA" id="ARBA00010609"/>
    </source>
</evidence>
<dbReference type="EC" id="1.7.2.1" evidence="5"/>
<accession>A0A7C4PKQ9</accession>
<keyword evidence="10 12" id="KW-0186">Copper</keyword>
<evidence type="ECO:0000256" key="2">
    <source>
        <dbReference type="ARBA" id="ARBA00001973"/>
    </source>
</evidence>
<dbReference type="EMBL" id="DSYK01000178">
    <property type="protein sequence ID" value="HGS20905.1"/>
    <property type="molecule type" value="Genomic_DNA"/>
</dbReference>
<organism evidence="15">
    <name type="scientific">Anaerolinea thermolimosa</name>
    <dbReference type="NCBI Taxonomy" id="229919"/>
    <lineage>
        <taxon>Bacteria</taxon>
        <taxon>Bacillati</taxon>
        <taxon>Chloroflexota</taxon>
        <taxon>Anaerolineae</taxon>
        <taxon>Anaerolineales</taxon>
        <taxon>Anaerolineaceae</taxon>
        <taxon>Anaerolinea</taxon>
    </lineage>
</organism>
<dbReference type="InterPro" id="IPR001287">
    <property type="entry name" value="NO2-reductase_Cu"/>
</dbReference>
<protein>
    <recommendedName>
        <fullName evidence="6">Copper-containing nitrite reductase</fullName>
        <ecNumber evidence="5">1.7.2.1</ecNumber>
    </recommendedName>
</protein>
<proteinExistence type="inferred from homology"/>
<evidence type="ECO:0000259" key="13">
    <source>
        <dbReference type="Pfam" id="PF07731"/>
    </source>
</evidence>
<dbReference type="Pfam" id="PF07732">
    <property type="entry name" value="Cu-oxidase_3"/>
    <property type="match status" value="1"/>
</dbReference>
<feature type="binding site" description="type 1 copper site" evidence="12">
    <location>
        <position position="128"/>
    </location>
    <ligand>
        <name>Cu cation</name>
        <dbReference type="ChEBI" id="CHEBI:23378"/>
        <label>1</label>
    </ligand>
</feature>
<dbReference type="InterPro" id="IPR011707">
    <property type="entry name" value="Cu-oxidase-like_N"/>
</dbReference>
<evidence type="ECO:0000256" key="5">
    <source>
        <dbReference type="ARBA" id="ARBA00011882"/>
    </source>
</evidence>
<dbReference type="AlphaFoldDB" id="A0A7C4PKQ9"/>
<dbReference type="PRINTS" id="PR00695">
    <property type="entry name" value="CUNO2RDTASE"/>
</dbReference>
<keyword evidence="7 12" id="KW-0479">Metal-binding</keyword>
<evidence type="ECO:0000256" key="6">
    <source>
        <dbReference type="ARBA" id="ARBA00017290"/>
    </source>
</evidence>
<comment type="cofactor">
    <cofactor evidence="1 12">
        <name>Cu(+)</name>
        <dbReference type="ChEBI" id="CHEBI:49552"/>
    </cofactor>
</comment>
<evidence type="ECO:0000313" key="15">
    <source>
        <dbReference type="EMBL" id="HGS20905.1"/>
    </source>
</evidence>
<evidence type="ECO:0000256" key="7">
    <source>
        <dbReference type="ARBA" id="ARBA00022723"/>
    </source>
</evidence>
<feature type="binding site" description="type 1 copper site" evidence="12">
    <location>
        <position position="319"/>
    </location>
    <ligand>
        <name>Cu cation</name>
        <dbReference type="ChEBI" id="CHEBI:23378"/>
        <label>1</label>
    </ligand>
</feature>
<comment type="caution">
    <text evidence="15">The sequence shown here is derived from an EMBL/GenBank/DDBJ whole genome shotgun (WGS) entry which is preliminary data.</text>
</comment>
<dbReference type="InterPro" id="IPR045087">
    <property type="entry name" value="Cu-oxidase_fam"/>
</dbReference>
<dbReference type="PANTHER" id="PTHR11709:SF394">
    <property type="entry name" value="FI03373P-RELATED"/>
    <property type="match status" value="1"/>
</dbReference>
<evidence type="ECO:0000256" key="10">
    <source>
        <dbReference type="ARBA" id="ARBA00023008"/>
    </source>
</evidence>